<keyword evidence="5 9" id="KW-0472">Membrane</keyword>
<evidence type="ECO:0000256" key="9">
    <source>
        <dbReference type="SAM" id="Phobius"/>
    </source>
</evidence>
<evidence type="ECO:0000313" key="11">
    <source>
        <dbReference type="EMBL" id="KAL2086972.1"/>
    </source>
</evidence>
<feature type="transmembrane region" description="Helical" evidence="9">
    <location>
        <begin position="249"/>
        <end position="271"/>
    </location>
</feature>
<feature type="region of interest" description="Disordered" evidence="8">
    <location>
        <begin position="434"/>
        <end position="470"/>
    </location>
</feature>
<dbReference type="SUPFAM" id="SSF49265">
    <property type="entry name" value="Fibronectin type III"/>
    <property type="match status" value="1"/>
</dbReference>
<name>A0ABD1JII4_9TELE</name>
<keyword evidence="7" id="KW-0675">Receptor</keyword>
<feature type="chain" id="PRO_5044792300" description="Interleukin-2 receptor subunit beta" evidence="10">
    <location>
        <begin position="20"/>
        <end position="553"/>
    </location>
</feature>
<evidence type="ECO:0000256" key="10">
    <source>
        <dbReference type="SAM" id="SignalP"/>
    </source>
</evidence>
<evidence type="ECO:0000256" key="1">
    <source>
        <dbReference type="ARBA" id="ARBA00004167"/>
    </source>
</evidence>
<evidence type="ECO:0000256" key="4">
    <source>
        <dbReference type="ARBA" id="ARBA00022989"/>
    </source>
</evidence>
<protein>
    <recommendedName>
        <fullName evidence="13">Interleukin-2 receptor subunit beta</fullName>
    </recommendedName>
</protein>
<dbReference type="InterPro" id="IPR036116">
    <property type="entry name" value="FN3_sf"/>
</dbReference>
<evidence type="ECO:0000256" key="6">
    <source>
        <dbReference type="ARBA" id="ARBA00023157"/>
    </source>
</evidence>
<evidence type="ECO:0000256" key="2">
    <source>
        <dbReference type="ARBA" id="ARBA00022692"/>
    </source>
</evidence>
<feature type="compositionally biased region" description="Low complexity" evidence="8">
    <location>
        <begin position="394"/>
        <end position="406"/>
    </location>
</feature>
<feature type="signal peptide" evidence="10">
    <location>
        <begin position="1"/>
        <end position="19"/>
    </location>
</feature>
<feature type="region of interest" description="Disordered" evidence="8">
    <location>
        <begin position="531"/>
        <end position="553"/>
    </location>
</feature>
<evidence type="ECO:0000256" key="3">
    <source>
        <dbReference type="ARBA" id="ARBA00022729"/>
    </source>
</evidence>
<proteinExistence type="predicted"/>
<keyword evidence="4 9" id="KW-1133">Transmembrane helix</keyword>
<evidence type="ECO:0000313" key="12">
    <source>
        <dbReference type="Proteomes" id="UP001591681"/>
    </source>
</evidence>
<dbReference type="PANTHER" id="PTHR23037:SF22">
    <property type="entry name" value="CYTOKINE RECEPTOR COMMON SUBUNIT BETA"/>
    <property type="match status" value="1"/>
</dbReference>
<dbReference type="InterPro" id="IPR013783">
    <property type="entry name" value="Ig-like_fold"/>
</dbReference>
<dbReference type="Proteomes" id="UP001591681">
    <property type="component" value="Unassembled WGS sequence"/>
</dbReference>
<sequence>MGKLLHFLLLMTSVYAGHAQKGLECENDMIRNITCTWDGRLQGTDLFVEPQSKCTIVCKSRYYQPDNKINYKCDLKKSDGKIRGCTVHISETLAFSTYSKESYNLNVTCENYTEPVAKLSGYIPRLAKVRLSPPEMPTVENATLSWSIASSKIPKFLKATPKFSFELQQRTEGQTWKDVQSIEVTDTSRLLDEDELVRGQQYWARVRFKPKHKSIPQPEWSAWSPVASWVSTVGRPPATLQQKQELESWLVWWAVVGAVAVLVFLVGIMFLGTRIMKSSLIPNPSKYFDGLDSVHKGNFKAWLGSILTLNAFGVELQSEYTSPVEVIKDQKPCKSFSNNQYFHERQKGAKLLPPPLPLEPLEPCLESSPYNDMKGDVGFGMQNHASMDQESCHSSVTDSSSSTSDGDGSGCRTHMDPRPIQLCASYKDLSRLRAGAQSPDSGVSMASVEEESHEESLEENSQDEKSPLDHPATFSFLKPVRPLNRPGFFLPMTSQPLFLANPCAVPFSGMCLDPVAPDLCSTPTGWSHKQNPLDGMYGELEPSSDDYQPLQAS</sequence>
<dbReference type="EMBL" id="JBHFQA010000015">
    <property type="protein sequence ID" value="KAL2086972.1"/>
    <property type="molecule type" value="Genomic_DNA"/>
</dbReference>
<dbReference type="AlphaFoldDB" id="A0ABD1JII4"/>
<comment type="caution">
    <text evidence="11">The sequence shown here is derived from an EMBL/GenBank/DDBJ whole genome shotgun (WGS) entry which is preliminary data.</text>
</comment>
<comment type="subcellular location">
    <subcellularLocation>
        <location evidence="1">Membrane</location>
        <topology evidence="1">Single-pass membrane protein</topology>
    </subcellularLocation>
</comment>
<organism evidence="11 12">
    <name type="scientific">Coilia grayii</name>
    <name type="common">Gray's grenadier anchovy</name>
    <dbReference type="NCBI Taxonomy" id="363190"/>
    <lineage>
        <taxon>Eukaryota</taxon>
        <taxon>Metazoa</taxon>
        <taxon>Chordata</taxon>
        <taxon>Craniata</taxon>
        <taxon>Vertebrata</taxon>
        <taxon>Euteleostomi</taxon>
        <taxon>Actinopterygii</taxon>
        <taxon>Neopterygii</taxon>
        <taxon>Teleostei</taxon>
        <taxon>Clupei</taxon>
        <taxon>Clupeiformes</taxon>
        <taxon>Clupeoidei</taxon>
        <taxon>Engraulidae</taxon>
        <taxon>Coilinae</taxon>
        <taxon>Coilia</taxon>
    </lineage>
</organism>
<keyword evidence="3 10" id="KW-0732">Signal</keyword>
<dbReference type="PROSITE" id="PS01355">
    <property type="entry name" value="HEMATOPO_REC_S_F1"/>
    <property type="match status" value="1"/>
</dbReference>
<evidence type="ECO:0000256" key="8">
    <source>
        <dbReference type="SAM" id="MobiDB-lite"/>
    </source>
</evidence>
<evidence type="ECO:0000256" key="5">
    <source>
        <dbReference type="ARBA" id="ARBA00023136"/>
    </source>
</evidence>
<feature type="compositionally biased region" description="Polar residues" evidence="8">
    <location>
        <begin position="383"/>
        <end position="393"/>
    </location>
</feature>
<dbReference type="Gene3D" id="2.60.40.10">
    <property type="entry name" value="Immunoglobulins"/>
    <property type="match status" value="2"/>
</dbReference>
<evidence type="ECO:0000256" key="7">
    <source>
        <dbReference type="ARBA" id="ARBA00023170"/>
    </source>
</evidence>
<accession>A0ABD1JII4</accession>
<dbReference type="GO" id="GO:0016020">
    <property type="term" value="C:membrane"/>
    <property type="evidence" value="ECO:0007669"/>
    <property type="project" value="UniProtKB-SubCell"/>
</dbReference>
<gene>
    <name evidence="11" type="ORF">ACEWY4_018031</name>
</gene>
<evidence type="ECO:0008006" key="13">
    <source>
        <dbReference type="Google" id="ProtNLM"/>
    </source>
</evidence>
<keyword evidence="2 9" id="KW-0812">Transmembrane</keyword>
<keyword evidence="12" id="KW-1185">Reference proteome</keyword>
<reference evidence="11 12" key="1">
    <citation type="submission" date="2024-09" db="EMBL/GenBank/DDBJ databases">
        <title>A chromosome-level genome assembly of Gray's grenadier anchovy, Coilia grayii.</title>
        <authorList>
            <person name="Fu Z."/>
        </authorList>
    </citation>
    <scope>NUCLEOTIDE SEQUENCE [LARGE SCALE GENOMIC DNA]</scope>
    <source>
        <strain evidence="11">G4</strain>
        <tissue evidence="11">Muscle</tissue>
    </source>
</reference>
<dbReference type="PANTHER" id="PTHR23037">
    <property type="entry name" value="CYTOKINE RECEPTOR"/>
    <property type="match status" value="1"/>
</dbReference>
<feature type="region of interest" description="Disordered" evidence="8">
    <location>
        <begin position="375"/>
        <end position="416"/>
    </location>
</feature>
<feature type="compositionally biased region" description="Acidic residues" evidence="8">
    <location>
        <begin position="448"/>
        <end position="461"/>
    </location>
</feature>
<keyword evidence="6" id="KW-1015">Disulfide bond</keyword>
<dbReference type="InterPro" id="IPR003531">
    <property type="entry name" value="Hempt_rcpt_S_F1_CS"/>
</dbReference>